<dbReference type="AlphaFoldDB" id="A0A6J4MMZ7"/>
<sequence>MARYDRGYDYGLRGFQETAPQRRRVTAHFVDHMRGSGEDPRDLRPQQDLRRGVRGYGSDYDRPFRAGWQPQVNRVTARYNLDYVREQRPGEYPINPNPYGGDMEWRVGDFTQYQRPYQTMAGSRTYRGGGRPVGWERDRARYDYLYQDNRGYDRRWF</sequence>
<reference evidence="1" key="1">
    <citation type="submission" date="2020-02" db="EMBL/GenBank/DDBJ databases">
        <authorList>
            <person name="Meier V. D."/>
        </authorList>
    </citation>
    <scope>NUCLEOTIDE SEQUENCE</scope>
    <source>
        <strain evidence="1">AVDCRST_MAG68</strain>
    </source>
</reference>
<proteinExistence type="predicted"/>
<name>A0A6J4MMZ7_9BACT</name>
<organism evidence="1">
    <name type="scientific">uncultured Gemmatimonadota bacterium</name>
    <dbReference type="NCBI Taxonomy" id="203437"/>
    <lineage>
        <taxon>Bacteria</taxon>
        <taxon>Pseudomonadati</taxon>
        <taxon>Gemmatimonadota</taxon>
        <taxon>environmental samples</taxon>
    </lineage>
</organism>
<accession>A0A6J4MMZ7</accession>
<gene>
    <name evidence="1" type="ORF">AVDCRST_MAG68-4262</name>
</gene>
<dbReference type="EMBL" id="CADCTW010000198">
    <property type="protein sequence ID" value="CAA9359602.1"/>
    <property type="molecule type" value="Genomic_DNA"/>
</dbReference>
<evidence type="ECO:0000313" key="1">
    <source>
        <dbReference type="EMBL" id="CAA9359602.1"/>
    </source>
</evidence>
<protein>
    <submittedName>
        <fullName evidence="1">Uncharacterized protein</fullName>
    </submittedName>
</protein>